<dbReference type="Proteomes" id="UP000187209">
    <property type="component" value="Unassembled WGS sequence"/>
</dbReference>
<accession>A0A1R2C2K2</accession>
<organism evidence="9 10">
    <name type="scientific">Stentor coeruleus</name>
    <dbReference type="NCBI Taxonomy" id="5963"/>
    <lineage>
        <taxon>Eukaryota</taxon>
        <taxon>Sar</taxon>
        <taxon>Alveolata</taxon>
        <taxon>Ciliophora</taxon>
        <taxon>Postciliodesmatophora</taxon>
        <taxon>Heterotrichea</taxon>
        <taxon>Heterotrichida</taxon>
        <taxon>Stentoridae</taxon>
        <taxon>Stentor</taxon>
    </lineage>
</organism>
<evidence type="ECO:0000313" key="10">
    <source>
        <dbReference type="Proteomes" id="UP000187209"/>
    </source>
</evidence>
<dbReference type="PANTHER" id="PTHR12547:SF18">
    <property type="entry name" value="PROTEIN TIS11"/>
    <property type="match status" value="1"/>
</dbReference>
<evidence type="ECO:0000256" key="2">
    <source>
        <dbReference type="ARBA" id="ARBA00022737"/>
    </source>
</evidence>
<dbReference type="Pfam" id="PF00642">
    <property type="entry name" value="zf-CCCH"/>
    <property type="match status" value="1"/>
</dbReference>
<proteinExistence type="predicted"/>
<dbReference type="SUPFAM" id="SSF90229">
    <property type="entry name" value="CCCH zinc finger"/>
    <property type="match status" value="2"/>
</dbReference>
<dbReference type="PANTHER" id="PTHR12547">
    <property type="entry name" value="CCCH ZINC FINGER/TIS11-RELATED"/>
    <property type="match status" value="1"/>
</dbReference>
<dbReference type="EMBL" id="MPUH01000313">
    <property type="protein sequence ID" value="OMJ83165.1"/>
    <property type="molecule type" value="Genomic_DNA"/>
</dbReference>
<feature type="compositionally biased region" description="Polar residues" evidence="6">
    <location>
        <begin position="106"/>
        <end position="116"/>
    </location>
</feature>
<keyword evidence="3 5" id="KW-0863">Zinc-finger</keyword>
<evidence type="ECO:0000313" key="8">
    <source>
        <dbReference type="EMBL" id="OMJ80354.1"/>
    </source>
</evidence>
<dbReference type="AlphaFoldDB" id="A0A1R2C2K2"/>
<evidence type="ECO:0000259" key="7">
    <source>
        <dbReference type="PROSITE" id="PS50103"/>
    </source>
</evidence>
<feature type="zinc finger region" description="C3H1-type" evidence="5">
    <location>
        <begin position="74"/>
        <end position="102"/>
    </location>
</feature>
<dbReference type="Gene3D" id="4.10.1000.10">
    <property type="entry name" value="Zinc finger, CCCH-type"/>
    <property type="match status" value="1"/>
</dbReference>
<keyword evidence="4 5" id="KW-0862">Zinc</keyword>
<evidence type="ECO:0000313" key="9">
    <source>
        <dbReference type="EMBL" id="OMJ83165.1"/>
    </source>
</evidence>
<feature type="domain" description="C3H1-type" evidence="7">
    <location>
        <begin position="37"/>
        <end position="64"/>
    </location>
</feature>
<dbReference type="EMBL" id="MPUH01000427">
    <property type="protein sequence ID" value="OMJ80354.1"/>
    <property type="molecule type" value="Genomic_DNA"/>
</dbReference>
<name>A0A1R2C2K2_9CILI</name>
<dbReference type="GO" id="GO:0008270">
    <property type="term" value="F:zinc ion binding"/>
    <property type="evidence" value="ECO:0007669"/>
    <property type="project" value="UniProtKB-KW"/>
</dbReference>
<keyword evidence="10" id="KW-1185">Reference proteome</keyword>
<dbReference type="SMART" id="SM00356">
    <property type="entry name" value="ZnF_C3H1"/>
    <property type="match status" value="2"/>
</dbReference>
<keyword evidence="2" id="KW-0677">Repeat</keyword>
<feature type="domain" description="C3H1-type" evidence="7">
    <location>
        <begin position="74"/>
        <end position="102"/>
    </location>
</feature>
<gene>
    <name evidence="9" type="ORF">SteCoe_15943</name>
    <name evidence="8" type="ORF">SteCoe_19396</name>
</gene>
<reference evidence="9 10" key="1">
    <citation type="submission" date="2016-11" db="EMBL/GenBank/DDBJ databases">
        <title>The macronuclear genome of Stentor coeruleus: a giant cell with tiny introns.</title>
        <authorList>
            <person name="Slabodnick M."/>
            <person name="Ruby J.G."/>
            <person name="Reiff S.B."/>
            <person name="Swart E.C."/>
            <person name="Gosai S."/>
            <person name="Prabakaran S."/>
            <person name="Witkowska E."/>
            <person name="Larue G.E."/>
            <person name="Fisher S."/>
            <person name="Freeman R.M."/>
            <person name="Gunawardena J."/>
            <person name="Chu W."/>
            <person name="Stover N.A."/>
            <person name="Gregory B.D."/>
            <person name="Nowacki M."/>
            <person name="Derisi J."/>
            <person name="Roy S.W."/>
            <person name="Marshall W.F."/>
            <person name="Sood P."/>
        </authorList>
    </citation>
    <scope>NUCLEOTIDE SEQUENCE [LARGE SCALE GENOMIC DNA]</scope>
    <source>
        <strain evidence="9">WM001</strain>
    </source>
</reference>
<evidence type="ECO:0000256" key="6">
    <source>
        <dbReference type="SAM" id="MobiDB-lite"/>
    </source>
</evidence>
<sequence>MSHIGVKMQRKDIQRNDFSFRMNTKDQFVSKQDIQAKFKTEFCRNLEAGFCEYGDKCFFAHSLEELRDKNHLSTLKQVKCKNFFELGYCLNGSRCQYSHREISPETAESSPNPSNKASRKGSEDLHKAPIFVDLESRGLF</sequence>
<dbReference type="Gene3D" id="6.10.250.3220">
    <property type="match status" value="1"/>
</dbReference>
<dbReference type="InterPro" id="IPR000571">
    <property type="entry name" value="Znf_CCCH"/>
</dbReference>
<feature type="region of interest" description="Disordered" evidence="6">
    <location>
        <begin position="101"/>
        <end position="124"/>
    </location>
</feature>
<evidence type="ECO:0000256" key="5">
    <source>
        <dbReference type="PROSITE-ProRule" id="PRU00723"/>
    </source>
</evidence>
<evidence type="ECO:0000256" key="1">
    <source>
        <dbReference type="ARBA" id="ARBA00022723"/>
    </source>
</evidence>
<dbReference type="InterPro" id="IPR045877">
    <property type="entry name" value="ZFP36-like"/>
</dbReference>
<protein>
    <recommendedName>
        <fullName evidence="7">C3H1-type domain-containing protein</fullName>
    </recommendedName>
</protein>
<evidence type="ECO:0000256" key="4">
    <source>
        <dbReference type="ARBA" id="ARBA00022833"/>
    </source>
</evidence>
<dbReference type="PROSITE" id="PS50103">
    <property type="entry name" value="ZF_C3H1"/>
    <property type="match status" value="2"/>
</dbReference>
<dbReference type="OrthoDB" id="301436at2759"/>
<dbReference type="InterPro" id="IPR036855">
    <property type="entry name" value="Znf_CCCH_sf"/>
</dbReference>
<comment type="caution">
    <text evidence="9">The sequence shown here is derived from an EMBL/GenBank/DDBJ whole genome shotgun (WGS) entry which is preliminary data.</text>
</comment>
<keyword evidence="1 5" id="KW-0479">Metal-binding</keyword>
<dbReference type="GO" id="GO:0003729">
    <property type="term" value="F:mRNA binding"/>
    <property type="evidence" value="ECO:0007669"/>
    <property type="project" value="InterPro"/>
</dbReference>
<evidence type="ECO:0000256" key="3">
    <source>
        <dbReference type="ARBA" id="ARBA00022771"/>
    </source>
</evidence>
<feature type="zinc finger region" description="C3H1-type" evidence="5">
    <location>
        <begin position="37"/>
        <end position="64"/>
    </location>
</feature>